<dbReference type="Proteomes" id="UP000245942">
    <property type="component" value="Unassembled WGS sequence"/>
</dbReference>
<dbReference type="OrthoDB" id="16906at2759"/>
<dbReference type="GeneID" id="37015131"/>
<dbReference type="GO" id="GO:0046872">
    <property type="term" value="F:metal ion binding"/>
    <property type="evidence" value="ECO:0007669"/>
    <property type="project" value="UniProtKB-UniRule"/>
</dbReference>
<gene>
    <name evidence="19" type="ORF">BCV69DRAFT_285473</name>
</gene>
<dbReference type="RefSeq" id="XP_025345332.1">
    <property type="nucleotide sequence ID" value="XM_025493397.1"/>
</dbReference>
<evidence type="ECO:0000256" key="7">
    <source>
        <dbReference type="ARBA" id="ARBA00022792"/>
    </source>
</evidence>
<reference evidence="19 20" key="1">
    <citation type="journal article" date="2018" name="Mol. Biol. Evol.">
        <title>Broad Genomic Sampling Reveals a Smut Pathogenic Ancestry of the Fungal Clade Ustilaginomycotina.</title>
        <authorList>
            <person name="Kijpornyongpan T."/>
            <person name="Mondo S.J."/>
            <person name="Barry K."/>
            <person name="Sandor L."/>
            <person name="Lee J."/>
            <person name="Lipzen A."/>
            <person name="Pangilinan J."/>
            <person name="LaButti K."/>
            <person name="Hainaut M."/>
            <person name="Henrissat B."/>
            <person name="Grigoriev I.V."/>
            <person name="Spatafora J.W."/>
            <person name="Aime M.C."/>
        </authorList>
    </citation>
    <scope>NUCLEOTIDE SEQUENCE [LARGE SCALE GENOMIC DNA]</scope>
    <source>
        <strain evidence="19 20">MCA 4718</strain>
    </source>
</reference>
<comment type="subcellular location">
    <subcellularLocation>
        <location evidence="1">Mitochondrion inner membrane</location>
    </subcellularLocation>
</comment>
<comment type="cofactor">
    <cofactor evidence="16">
        <name>Fe cation</name>
        <dbReference type="ChEBI" id="CHEBI:24875"/>
    </cofactor>
    <text evidence="16">Binds 2 iron ions per subunit.</text>
</comment>
<evidence type="ECO:0000256" key="5">
    <source>
        <dbReference type="ARBA" id="ARBA00022692"/>
    </source>
</evidence>
<evidence type="ECO:0000256" key="4">
    <source>
        <dbReference type="ARBA" id="ARBA00022660"/>
    </source>
</evidence>
<dbReference type="EMBL" id="KZ819338">
    <property type="protein sequence ID" value="PWN18172.1"/>
    <property type="molecule type" value="Genomic_DNA"/>
</dbReference>
<name>A0A316TY38_9BASI</name>
<dbReference type="CDD" id="cd01053">
    <property type="entry name" value="AOX"/>
    <property type="match status" value="1"/>
</dbReference>
<keyword evidence="14 16" id="KW-0472">Membrane</keyword>
<dbReference type="EC" id="1.-.-.-" evidence="16"/>
<keyword evidence="12 16" id="KW-0408">Iron</keyword>
<dbReference type="AlphaFoldDB" id="A0A316TY38"/>
<evidence type="ECO:0000256" key="2">
    <source>
        <dbReference type="ARBA" id="ARBA00008388"/>
    </source>
</evidence>
<keyword evidence="7" id="KW-0999">Mitochondrion inner membrane</keyword>
<evidence type="ECO:0000256" key="16">
    <source>
        <dbReference type="RuleBase" id="RU003779"/>
    </source>
</evidence>
<keyword evidence="5 16" id="KW-0812">Transmembrane</keyword>
<evidence type="ECO:0000256" key="11">
    <source>
        <dbReference type="ARBA" id="ARBA00023002"/>
    </source>
</evidence>
<dbReference type="Pfam" id="PF01786">
    <property type="entry name" value="AOX"/>
    <property type="match status" value="1"/>
</dbReference>
<feature type="compositionally biased region" description="Polar residues" evidence="17">
    <location>
        <begin position="80"/>
        <end position="91"/>
    </location>
</feature>
<keyword evidence="8" id="KW-0809">Transit peptide</keyword>
<dbReference type="GO" id="GO:0005743">
    <property type="term" value="C:mitochondrial inner membrane"/>
    <property type="evidence" value="ECO:0007669"/>
    <property type="project" value="UniProtKB-SubCell"/>
</dbReference>
<keyword evidence="6 16" id="KW-0479">Metal-binding</keyword>
<comment type="similarity">
    <text evidence="2 16">Belongs to the alternative oxidase family.</text>
</comment>
<evidence type="ECO:0000256" key="18">
    <source>
        <dbReference type="SAM" id="Phobius"/>
    </source>
</evidence>
<evidence type="ECO:0000256" key="13">
    <source>
        <dbReference type="ARBA" id="ARBA00023128"/>
    </source>
</evidence>
<dbReference type="GO" id="GO:0009916">
    <property type="term" value="F:alternative oxidase activity"/>
    <property type="evidence" value="ECO:0007669"/>
    <property type="project" value="UniProtKB-UniRule"/>
</dbReference>
<organism evidence="19 20">
    <name type="scientific">Pseudomicrostroma glucosiphilum</name>
    <dbReference type="NCBI Taxonomy" id="1684307"/>
    <lineage>
        <taxon>Eukaryota</taxon>
        <taxon>Fungi</taxon>
        <taxon>Dikarya</taxon>
        <taxon>Basidiomycota</taxon>
        <taxon>Ustilaginomycotina</taxon>
        <taxon>Exobasidiomycetes</taxon>
        <taxon>Microstromatales</taxon>
        <taxon>Microstromatales incertae sedis</taxon>
        <taxon>Pseudomicrostroma</taxon>
    </lineage>
</organism>
<feature type="region of interest" description="Disordered" evidence="17">
    <location>
        <begin position="80"/>
        <end position="110"/>
    </location>
</feature>
<dbReference type="Gene3D" id="1.20.1260.140">
    <property type="entry name" value="Alternative oxidase"/>
    <property type="match status" value="1"/>
</dbReference>
<keyword evidence="10 18" id="KW-1133">Transmembrane helix</keyword>
<evidence type="ECO:0000313" key="19">
    <source>
        <dbReference type="EMBL" id="PWN18172.1"/>
    </source>
</evidence>
<evidence type="ECO:0000256" key="14">
    <source>
        <dbReference type="ARBA" id="ARBA00023136"/>
    </source>
</evidence>
<dbReference type="GO" id="GO:0010230">
    <property type="term" value="P:alternative respiration"/>
    <property type="evidence" value="ECO:0007669"/>
    <property type="project" value="TreeGrafter"/>
</dbReference>
<evidence type="ECO:0000256" key="1">
    <source>
        <dbReference type="ARBA" id="ARBA00004273"/>
    </source>
</evidence>
<dbReference type="STRING" id="1684307.A0A316TY38"/>
<keyword evidence="4 16" id="KW-0679">Respiratory chain</keyword>
<evidence type="ECO:0000256" key="12">
    <source>
        <dbReference type="ARBA" id="ARBA00023004"/>
    </source>
</evidence>
<dbReference type="GO" id="GO:0098803">
    <property type="term" value="C:respiratory chain complex"/>
    <property type="evidence" value="ECO:0007669"/>
    <property type="project" value="UniProtKB-UniRule"/>
</dbReference>
<evidence type="ECO:0000256" key="3">
    <source>
        <dbReference type="ARBA" id="ARBA00022448"/>
    </source>
</evidence>
<dbReference type="PANTHER" id="PTHR31803">
    <property type="entry name" value="ALTERNATIVE OXIDASE"/>
    <property type="match status" value="1"/>
</dbReference>
<evidence type="ECO:0000313" key="20">
    <source>
        <dbReference type="Proteomes" id="UP000245942"/>
    </source>
</evidence>
<proteinExistence type="inferred from homology"/>
<keyword evidence="11 16" id="KW-0560">Oxidoreductase</keyword>
<accession>A0A316TY38</accession>
<feature type="transmembrane region" description="Helical" evidence="18">
    <location>
        <begin position="277"/>
        <end position="299"/>
    </location>
</feature>
<evidence type="ECO:0000256" key="6">
    <source>
        <dbReference type="ARBA" id="ARBA00022723"/>
    </source>
</evidence>
<dbReference type="FunFam" id="1.20.1260.140:FF:000002">
    <property type="entry name" value="Alternative oxidase"/>
    <property type="match status" value="1"/>
</dbReference>
<evidence type="ECO:0000256" key="17">
    <source>
        <dbReference type="SAM" id="MobiDB-lite"/>
    </source>
</evidence>
<dbReference type="InterPro" id="IPR002680">
    <property type="entry name" value="AOX"/>
</dbReference>
<dbReference type="InterPro" id="IPR038659">
    <property type="entry name" value="AOX_sf"/>
</dbReference>
<keyword evidence="9 16" id="KW-0249">Electron transport</keyword>
<comment type="function">
    <text evidence="15">Catalyzes cyanide-resistant oxygen consumption. May increase respiration when the cytochrome respiratory pathway is restricted, or in response to low temperatures.</text>
</comment>
<protein>
    <recommendedName>
        <fullName evidence="16">Alternative oxidase</fullName>
        <ecNumber evidence="16">1.-.-.-</ecNumber>
    </recommendedName>
</protein>
<evidence type="ECO:0000256" key="15">
    <source>
        <dbReference type="ARBA" id="ARBA00025285"/>
    </source>
</evidence>
<evidence type="ECO:0000256" key="10">
    <source>
        <dbReference type="ARBA" id="ARBA00022989"/>
    </source>
</evidence>
<keyword evidence="20" id="KW-1185">Reference proteome</keyword>
<evidence type="ECO:0000256" key="9">
    <source>
        <dbReference type="ARBA" id="ARBA00022982"/>
    </source>
</evidence>
<keyword evidence="13" id="KW-0496">Mitochondrion</keyword>
<evidence type="ECO:0000256" key="8">
    <source>
        <dbReference type="ARBA" id="ARBA00022946"/>
    </source>
</evidence>
<sequence length="443" mass="49173">MPLVLSSGALAATSTMACPSTRVGLLAAGRGAYRSASIHTLGGGPSRSYALPAPRRVPGLGAPVCLLSAPLLTPSTREYATISQDSQKQGQAPTPPPATSPTETHSPLQMSQLEIERVKDSYVMDHHIYEKDHLDGVTVLHHKPQGISDRIAWTLVKTMRTTFDVATRYPSSNTRFPAIAKERQEEVVESKQEGEKAMPLKEMREKGLCFGPDQWLTRFIFLESVAGVPGMVAGTARHLHSLRLLRRDRGWIATCLEDAENERMHLLTFLAIRQPGAVMRALLLGTQGLFYNFLFLFYLATPKTVHRFVGILEEEAVYTYTRVIEDIEAGRLPEWENFPAPEIGKEYWKLGEDAKMLDLLKVIRADEAGHRFIHHTLANLDQKQDINPFSIATPSPGMIGTKLNLSREESLRFIEQAKQMGPTKAEVVQAEDVVQRGKQEGSA</sequence>
<dbReference type="PANTHER" id="PTHR31803:SF3">
    <property type="entry name" value="ALTERNATIVE OXIDASE"/>
    <property type="match status" value="1"/>
</dbReference>
<keyword evidence="3" id="KW-0813">Transport</keyword>